<feature type="domain" description="Glycosyl transferase family 1" evidence="1">
    <location>
        <begin position="192"/>
        <end position="346"/>
    </location>
</feature>
<dbReference type="GO" id="GO:0016758">
    <property type="term" value="F:hexosyltransferase activity"/>
    <property type="evidence" value="ECO:0007669"/>
    <property type="project" value="TreeGrafter"/>
</dbReference>
<dbReference type="Proteomes" id="UP000229385">
    <property type="component" value="Unassembled WGS sequence"/>
</dbReference>
<protein>
    <recommendedName>
        <fullName evidence="5">Glycosyl transferase family 1</fullName>
    </recommendedName>
</protein>
<comment type="caution">
    <text evidence="3">The sequence shown here is derived from an EMBL/GenBank/DDBJ whole genome shotgun (WGS) entry which is preliminary data.</text>
</comment>
<evidence type="ECO:0000313" key="4">
    <source>
        <dbReference type="Proteomes" id="UP000229385"/>
    </source>
</evidence>
<dbReference type="PANTHER" id="PTHR45947">
    <property type="entry name" value="SULFOQUINOVOSYL TRANSFERASE SQD2"/>
    <property type="match status" value="1"/>
</dbReference>
<accession>A0A2M7XEH1</accession>
<dbReference type="CDD" id="cd03801">
    <property type="entry name" value="GT4_PimA-like"/>
    <property type="match status" value="1"/>
</dbReference>
<dbReference type="Gene3D" id="3.40.50.2000">
    <property type="entry name" value="Glycogen Phosphorylase B"/>
    <property type="match status" value="2"/>
</dbReference>
<feature type="domain" description="Glycosyltransferase subfamily 4-like N-terminal" evidence="2">
    <location>
        <begin position="18"/>
        <end position="176"/>
    </location>
</feature>
<dbReference type="SUPFAM" id="SSF53756">
    <property type="entry name" value="UDP-Glycosyltransferase/glycogen phosphorylase"/>
    <property type="match status" value="1"/>
</dbReference>
<dbReference type="EMBL" id="PFWU01000005">
    <property type="protein sequence ID" value="PJA46278.1"/>
    <property type="molecule type" value="Genomic_DNA"/>
</dbReference>
<organism evidence="3 4">
    <name type="scientific">Candidatus Uhrbacteria bacterium CG_4_9_14_3_um_filter_50_9</name>
    <dbReference type="NCBI Taxonomy" id="1975035"/>
    <lineage>
        <taxon>Bacteria</taxon>
        <taxon>Candidatus Uhriibacteriota</taxon>
    </lineage>
</organism>
<dbReference type="Pfam" id="PF00534">
    <property type="entry name" value="Glycos_transf_1"/>
    <property type="match status" value="1"/>
</dbReference>
<dbReference type="Pfam" id="PF13439">
    <property type="entry name" value="Glyco_transf_4"/>
    <property type="match status" value="1"/>
</dbReference>
<dbReference type="InterPro" id="IPR001296">
    <property type="entry name" value="Glyco_trans_1"/>
</dbReference>
<dbReference type="InterPro" id="IPR050194">
    <property type="entry name" value="Glycosyltransferase_grp1"/>
</dbReference>
<name>A0A2M7XEH1_9BACT</name>
<evidence type="ECO:0000313" key="3">
    <source>
        <dbReference type="EMBL" id="PJA46278.1"/>
    </source>
</evidence>
<evidence type="ECO:0000259" key="1">
    <source>
        <dbReference type="Pfam" id="PF00534"/>
    </source>
</evidence>
<dbReference type="InterPro" id="IPR028098">
    <property type="entry name" value="Glyco_trans_4-like_N"/>
</dbReference>
<dbReference type="AlphaFoldDB" id="A0A2M7XEH1"/>
<sequence>MRIAMIGQKGFDVGDQGGGVEQHVTQISIRLADAGHEVTVYARSRYGSSTSDRVHIRYLPTIYRKNIEAIVHTILCTIDVLFRPYDIIHYHGVGPATLAWIPRVFKRHARTVVTFHSQDRYHQKWGRAARLYLWLGEWAAVWFPHATIAVSHFIQVYARTTLHRQINYIPNGADPETIRTTNELDAFDLDSDGYLLSVSRLEPHKGQWYLIEAFKRLEQDVPELVSDLKLVIVGSVAYGTEYELTLKRLARGSSKIVFLGFQSGEPLKQLYAHARLFIHASEAEGLPIVVLEAMGYGAPVLVSDIPENLEVIHHAGFTFENKSVSDLMDQLRILLEDPETLSLAGRTGQQVIRDQFSWDVVAKKTEEVYRSLRH</sequence>
<reference evidence="4" key="1">
    <citation type="submission" date="2017-09" db="EMBL/GenBank/DDBJ databases">
        <title>Depth-based differentiation of microbial function through sediment-hosted aquifers and enrichment of novel symbionts in the deep terrestrial subsurface.</title>
        <authorList>
            <person name="Probst A.J."/>
            <person name="Ladd B."/>
            <person name="Jarett J.K."/>
            <person name="Geller-Mcgrath D.E."/>
            <person name="Sieber C.M.K."/>
            <person name="Emerson J.B."/>
            <person name="Anantharaman K."/>
            <person name="Thomas B.C."/>
            <person name="Malmstrom R."/>
            <person name="Stieglmeier M."/>
            <person name="Klingl A."/>
            <person name="Woyke T."/>
            <person name="Ryan C.M."/>
            <person name="Banfield J.F."/>
        </authorList>
    </citation>
    <scope>NUCLEOTIDE SEQUENCE [LARGE SCALE GENOMIC DNA]</scope>
</reference>
<dbReference type="PANTHER" id="PTHR45947:SF3">
    <property type="entry name" value="SULFOQUINOVOSYL TRANSFERASE SQD2"/>
    <property type="match status" value="1"/>
</dbReference>
<evidence type="ECO:0000259" key="2">
    <source>
        <dbReference type="Pfam" id="PF13439"/>
    </source>
</evidence>
<gene>
    <name evidence="3" type="ORF">CO174_00525</name>
</gene>
<proteinExistence type="predicted"/>
<evidence type="ECO:0008006" key="5">
    <source>
        <dbReference type="Google" id="ProtNLM"/>
    </source>
</evidence>